<dbReference type="AlphaFoldDB" id="L1NG75"/>
<protein>
    <submittedName>
        <fullName evidence="1">Uncharacterized protein</fullName>
    </submittedName>
</protein>
<dbReference type="EMBL" id="AMEP01000055">
    <property type="protein sequence ID" value="EKY02373.1"/>
    <property type="molecule type" value="Genomic_DNA"/>
</dbReference>
<evidence type="ECO:0000313" key="2">
    <source>
        <dbReference type="Proteomes" id="UP000010433"/>
    </source>
</evidence>
<reference evidence="1 2" key="1">
    <citation type="submission" date="2012-05" db="EMBL/GenBank/DDBJ databases">
        <authorList>
            <person name="Weinstock G."/>
            <person name="Sodergren E."/>
            <person name="Lobos E.A."/>
            <person name="Fulton L."/>
            <person name="Fulton R."/>
            <person name="Courtney L."/>
            <person name="Fronick C."/>
            <person name="O'Laughlin M."/>
            <person name="Godfrey J."/>
            <person name="Wilson R.M."/>
            <person name="Miner T."/>
            <person name="Farmer C."/>
            <person name="Delehaunty K."/>
            <person name="Cordes M."/>
            <person name="Minx P."/>
            <person name="Tomlinson C."/>
            <person name="Chen J."/>
            <person name="Wollam A."/>
            <person name="Pepin K.H."/>
            <person name="Bhonagiri V."/>
            <person name="Zhang X."/>
            <person name="Suruliraj S."/>
            <person name="Warren W."/>
            <person name="Mitreva M."/>
            <person name="Mardis E.R."/>
            <person name="Wilson R.K."/>
        </authorList>
    </citation>
    <scope>NUCLEOTIDE SEQUENCE [LARGE SCALE GENOMIC DNA]</scope>
    <source>
        <strain evidence="1 2">F0055</strain>
    </source>
</reference>
<dbReference type="Proteomes" id="UP000010433">
    <property type="component" value="Unassembled WGS sequence"/>
</dbReference>
<sequence length="47" mass="5363">MHGVFFPFSGILEDSLNGISLFFRNFAHSILHFTKDKKQQTGYGNSK</sequence>
<accession>L1NG75</accession>
<gene>
    <name evidence="1" type="ORF">HMPREF9151_00817</name>
</gene>
<dbReference type="PATRIC" id="fig|1127699.3.peg.754"/>
<organism evidence="1 2">
    <name type="scientific">Hoylesella saccharolytica F0055</name>
    <dbReference type="NCBI Taxonomy" id="1127699"/>
    <lineage>
        <taxon>Bacteria</taxon>
        <taxon>Pseudomonadati</taxon>
        <taxon>Bacteroidota</taxon>
        <taxon>Bacteroidia</taxon>
        <taxon>Bacteroidales</taxon>
        <taxon>Prevotellaceae</taxon>
        <taxon>Hoylesella</taxon>
    </lineage>
</organism>
<keyword evidence="2" id="KW-1185">Reference proteome</keyword>
<name>L1NG75_9BACT</name>
<dbReference type="HOGENOM" id="CLU_3171760_0_0_10"/>
<proteinExistence type="predicted"/>
<evidence type="ECO:0000313" key="1">
    <source>
        <dbReference type="EMBL" id="EKY02373.1"/>
    </source>
</evidence>
<dbReference type="STRING" id="1127699.HMPREF9151_00817"/>
<comment type="caution">
    <text evidence="1">The sequence shown here is derived from an EMBL/GenBank/DDBJ whole genome shotgun (WGS) entry which is preliminary data.</text>
</comment>